<protein>
    <submittedName>
        <fullName evidence="1">Uncharacterized protein</fullName>
    </submittedName>
</protein>
<sequence length="96" mass="10735">MFDYILSNHLVNFRCLLLELLAQHREAVAPALLPFRCAPDSCRCDPEPCAEPLLHGNLGDLAWENTPRAARCPSATERLPMTRRFDYIIIGASPAT</sequence>
<accession>A0ABW5U6Q6</accession>
<comment type="caution">
    <text evidence="1">The sequence shown here is derived from an EMBL/GenBank/DDBJ whole genome shotgun (WGS) entry which is preliminary data.</text>
</comment>
<reference evidence="2" key="1">
    <citation type="journal article" date="2019" name="Int. J. Syst. Evol. Microbiol.">
        <title>The Global Catalogue of Microorganisms (GCM) 10K type strain sequencing project: providing services to taxonomists for standard genome sequencing and annotation.</title>
        <authorList>
            <consortium name="The Broad Institute Genomics Platform"/>
            <consortium name="The Broad Institute Genome Sequencing Center for Infectious Disease"/>
            <person name="Wu L."/>
            <person name="Ma J."/>
        </authorList>
    </citation>
    <scope>NUCLEOTIDE SEQUENCE [LARGE SCALE GENOMIC DNA]</scope>
    <source>
        <strain evidence="2">TISTR 2562</strain>
    </source>
</reference>
<dbReference type="RefSeq" id="WP_386375922.1">
    <property type="nucleotide sequence ID" value="NZ_JBHUMP010000027.1"/>
</dbReference>
<keyword evidence="2" id="KW-1185">Reference proteome</keyword>
<organism evidence="1 2">
    <name type="scientific">Sulfitobacter aestuarii</name>
    <dbReference type="NCBI Taxonomy" id="2161676"/>
    <lineage>
        <taxon>Bacteria</taxon>
        <taxon>Pseudomonadati</taxon>
        <taxon>Pseudomonadota</taxon>
        <taxon>Alphaproteobacteria</taxon>
        <taxon>Rhodobacterales</taxon>
        <taxon>Roseobacteraceae</taxon>
        <taxon>Sulfitobacter</taxon>
    </lineage>
</organism>
<name>A0ABW5U6Q6_9RHOB</name>
<dbReference type="Proteomes" id="UP001597474">
    <property type="component" value="Unassembled WGS sequence"/>
</dbReference>
<evidence type="ECO:0000313" key="2">
    <source>
        <dbReference type="Proteomes" id="UP001597474"/>
    </source>
</evidence>
<dbReference type="EMBL" id="JBHUMP010000027">
    <property type="protein sequence ID" value="MFD2741497.1"/>
    <property type="molecule type" value="Genomic_DNA"/>
</dbReference>
<evidence type="ECO:0000313" key="1">
    <source>
        <dbReference type="EMBL" id="MFD2741497.1"/>
    </source>
</evidence>
<gene>
    <name evidence="1" type="ORF">ACFSUD_18145</name>
</gene>
<proteinExistence type="predicted"/>